<dbReference type="Proteomes" id="UP001194469">
    <property type="component" value="Unassembled WGS sequence"/>
</dbReference>
<sequence>MLPALLVPAVLVTFLMLSGCAVGPDYDRPAPPAAPTEWSAARARPEISGDVSGNGGGNAAARAAISAATPDGQWWERMGDPQLSELVAMAVGHNNDALIAAATLREARAV</sequence>
<dbReference type="SUPFAM" id="SSF56954">
    <property type="entry name" value="Outer membrane efflux proteins (OEP)"/>
    <property type="match status" value="1"/>
</dbReference>
<feature type="signal peptide" evidence="1">
    <location>
        <begin position="1"/>
        <end position="23"/>
    </location>
</feature>
<dbReference type="Gene3D" id="1.20.1600.10">
    <property type="entry name" value="Outer membrane efflux proteins (OEP)"/>
    <property type="match status" value="1"/>
</dbReference>
<name>A0ABS0J747_9BACT</name>
<keyword evidence="3" id="KW-1185">Reference proteome</keyword>
<evidence type="ECO:0000313" key="3">
    <source>
        <dbReference type="Proteomes" id="UP001194469"/>
    </source>
</evidence>
<keyword evidence="1" id="KW-0732">Signal</keyword>
<dbReference type="PANTHER" id="PTHR30203:SF32">
    <property type="entry name" value="CATION EFFLUX SYSTEM PROTEIN CUSC"/>
    <property type="match status" value="1"/>
</dbReference>
<accession>A0ABS0J747</accession>
<proteinExistence type="predicted"/>
<evidence type="ECO:0000256" key="1">
    <source>
        <dbReference type="SAM" id="SignalP"/>
    </source>
</evidence>
<comment type="caution">
    <text evidence="2">The sequence shown here is derived from an EMBL/GenBank/DDBJ whole genome shotgun (WGS) entry which is preliminary data.</text>
</comment>
<feature type="chain" id="PRO_5046737248" evidence="1">
    <location>
        <begin position="24"/>
        <end position="110"/>
    </location>
</feature>
<feature type="non-terminal residue" evidence="2">
    <location>
        <position position="110"/>
    </location>
</feature>
<reference evidence="2 3" key="1">
    <citation type="submission" date="2019-08" db="EMBL/GenBank/DDBJ databases">
        <authorList>
            <person name="Luo N."/>
        </authorList>
    </citation>
    <scope>NUCLEOTIDE SEQUENCE [LARGE SCALE GENOMIC DNA]</scope>
    <source>
        <strain evidence="2 3">NCIMB 9442</strain>
    </source>
</reference>
<dbReference type="EMBL" id="VRYY01000530">
    <property type="protein sequence ID" value="MBG3878287.1"/>
    <property type="molecule type" value="Genomic_DNA"/>
</dbReference>
<evidence type="ECO:0000313" key="2">
    <source>
        <dbReference type="EMBL" id="MBG3878287.1"/>
    </source>
</evidence>
<organism evidence="2 3">
    <name type="scientific">Nitratidesulfovibrio oxamicus</name>
    <dbReference type="NCBI Taxonomy" id="32016"/>
    <lineage>
        <taxon>Bacteria</taxon>
        <taxon>Pseudomonadati</taxon>
        <taxon>Thermodesulfobacteriota</taxon>
        <taxon>Desulfovibrionia</taxon>
        <taxon>Desulfovibrionales</taxon>
        <taxon>Desulfovibrionaceae</taxon>
        <taxon>Nitratidesulfovibrio</taxon>
    </lineage>
</organism>
<dbReference type="InterPro" id="IPR010131">
    <property type="entry name" value="MdtP/NodT-like"/>
</dbReference>
<dbReference type="PANTHER" id="PTHR30203">
    <property type="entry name" value="OUTER MEMBRANE CATION EFFLUX PROTEIN"/>
    <property type="match status" value="1"/>
</dbReference>
<gene>
    <name evidence="2" type="ORF">FVW20_15030</name>
</gene>
<protein>
    <submittedName>
        <fullName evidence="2">RND transporter</fullName>
    </submittedName>
</protein>